<name>A0AAD8Y2N8_9STRA</name>
<organism evidence="2 3">
    <name type="scientific">Skeletonema marinoi</name>
    <dbReference type="NCBI Taxonomy" id="267567"/>
    <lineage>
        <taxon>Eukaryota</taxon>
        <taxon>Sar</taxon>
        <taxon>Stramenopiles</taxon>
        <taxon>Ochrophyta</taxon>
        <taxon>Bacillariophyta</taxon>
        <taxon>Coscinodiscophyceae</taxon>
        <taxon>Thalassiosirophycidae</taxon>
        <taxon>Thalassiosirales</taxon>
        <taxon>Skeletonemataceae</taxon>
        <taxon>Skeletonema</taxon>
        <taxon>Skeletonema marinoi-dohrnii complex</taxon>
    </lineage>
</organism>
<feature type="region of interest" description="Disordered" evidence="1">
    <location>
        <begin position="238"/>
        <end position="273"/>
    </location>
</feature>
<dbReference type="Proteomes" id="UP001224775">
    <property type="component" value="Unassembled WGS sequence"/>
</dbReference>
<sequence length="390" mass="43328">MVSRKKAKGKARKAAAKAKKEEEKEAHNDSSAAAAQQREHEQEGALEAQMQRLLIDSLPSPCKHGFDPFPEGGNCDRFVSLFLETFNAGIGNKDGKKIDTMLEAVDAVDKKYPEVLYDSSKMKHILSYFLSGGTDHILNGRDGAARTTVAVIIMFEEFIAFSVLKTKAVLHLQKLKEIFIADDHTLVSFFRKRITCSCLDKKHKEVKSIKKMGYCNNEKCPLPGGKVERSKMKKAKGKARKAAVKAKKEEEEEAHDDSSAAAAQQREQEGAETQLQMQRLLIDSLPPLCKHGCDPFPAGHICDRFVCFYLDTCASSDALTKWTGFGARVVPLLEALDAVEEKYPEVLHDSSKMKQILTYFSSVGTQEILNEDGDAARITSAKAHYMFLFG</sequence>
<comment type="caution">
    <text evidence="2">The sequence shown here is derived from an EMBL/GenBank/DDBJ whole genome shotgun (WGS) entry which is preliminary data.</text>
</comment>
<protein>
    <submittedName>
        <fullName evidence="2">Uncharacterized protein</fullName>
    </submittedName>
</protein>
<feature type="compositionally biased region" description="Basic and acidic residues" evidence="1">
    <location>
        <begin position="18"/>
        <end position="28"/>
    </location>
</feature>
<evidence type="ECO:0000313" key="3">
    <source>
        <dbReference type="Proteomes" id="UP001224775"/>
    </source>
</evidence>
<evidence type="ECO:0000313" key="2">
    <source>
        <dbReference type="EMBL" id="KAK1737905.1"/>
    </source>
</evidence>
<dbReference type="EMBL" id="JATAAI010000022">
    <property type="protein sequence ID" value="KAK1737905.1"/>
    <property type="molecule type" value="Genomic_DNA"/>
</dbReference>
<reference evidence="2" key="1">
    <citation type="submission" date="2023-06" db="EMBL/GenBank/DDBJ databases">
        <title>Survivors Of The Sea: Transcriptome response of Skeletonema marinoi to long-term dormancy.</title>
        <authorList>
            <person name="Pinder M.I.M."/>
            <person name="Kourtchenko O."/>
            <person name="Robertson E.K."/>
            <person name="Larsson T."/>
            <person name="Maumus F."/>
            <person name="Osuna-Cruz C.M."/>
            <person name="Vancaester E."/>
            <person name="Stenow R."/>
            <person name="Vandepoele K."/>
            <person name="Ploug H."/>
            <person name="Bruchert V."/>
            <person name="Godhe A."/>
            <person name="Topel M."/>
        </authorList>
    </citation>
    <scope>NUCLEOTIDE SEQUENCE</scope>
    <source>
        <strain evidence="2">R05AC</strain>
    </source>
</reference>
<dbReference type="AlphaFoldDB" id="A0AAD8Y2N8"/>
<gene>
    <name evidence="2" type="ORF">QTG54_011199</name>
</gene>
<proteinExistence type="predicted"/>
<feature type="region of interest" description="Disordered" evidence="1">
    <location>
        <begin position="1"/>
        <end position="45"/>
    </location>
</feature>
<feature type="compositionally biased region" description="Basic residues" evidence="1">
    <location>
        <begin position="1"/>
        <end position="17"/>
    </location>
</feature>
<evidence type="ECO:0000256" key="1">
    <source>
        <dbReference type="SAM" id="MobiDB-lite"/>
    </source>
</evidence>
<accession>A0AAD8Y2N8</accession>
<keyword evidence="3" id="KW-1185">Reference proteome</keyword>